<keyword evidence="2" id="KW-1185">Reference proteome</keyword>
<dbReference type="OrthoDB" id="10593468at2759"/>
<dbReference type="EMBL" id="AWUE01023960">
    <property type="protein sequence ID" value="OMO52042.1"/>
    <property type="molecule type" value="Genomic_DNA"/>
</dbReference>
<sequence length="48" mass="5387">MLVGPAKVLLMDEISIAMFIVGGTNIPRTIHEVIAHLTCRLARWDDRL</sequence>
<organism evidence="1 2">
    <name type="scientific">Corchorus olitorius</name>
    <dbReference type="NCBI Taxonomy" id="93759"/>
    <lineage>
        <taxon>Eukaryota</taxon>
        <taxon>Viridiplantae</taxon>
        <taxon>Streptophyta</taxon>
        <taxon>Embryophyta</taxon>
        <taxon>Tracheophyta</taxon>
        <taxon>Spermatophyta</taxon>
        <taxon>Magnoliopsida</taxon>
        <taxon>eudicotyledons</taxon>
        <taxon>Gunneridae</taxon>
        <taxon>Pentapetalae</taxon>
        <taxon>rosids</taxon>
        <taxon>malvids</taxon>
        <taxon>Malvales</taxon>
        <taxon>Malvaceae</taxon>
        <taxon>Grewioideae</taxon>
        <taxon>Apeibeae</taxon>
        <taxon>Corchorus</taxon>
    </lineage>
</organism>
<protein>
    <submittedName>
        <fullName evidence="1">Magnesium transporter CorA-like family protein</fullName>
    </submittedName>
</protein>
<reference evidence="2" key="1">
    <citation type="submission" date="2013-09" db="EMBL/GenBank/DDBJ databases">
        <title>Corchorus olitorius genome sequencing.</title>
        <authorList>
            <person name="Alam M."/>
            <person name="Haque M.S."/>
            <person name="Islam M.S."/>
            <person name="Emdad E.M."/>
            <person name="Islam M.M."/>
            <person name="Ahmed B."/>
            <person name="Halim A."/>
            <person name="Hossen Q.M.M."/>
            <person name="Hossain M.Z."/>
            <person name="Ahmed R."/>
            <person name="Khan M.M."/>
            <person name="Islam R."/>
            <person name="Rashid M.M."/>
            <person name="Khan S.A."/>
            <person name="Rahman M.S."/>
            <person name="Alam M."/>
            <person name="Yahiya A.S."/>
            <person name="Khan M.S."/>
            <person name="Azam M.S."/>
            <person name="Haque T."/>
            <person name="Lashkar M.Z.H."/>
            <person name="Akhand A.I."/>
            <person name="Morshed G."/>
            <person name="Roy S."/>
            <person name="Uddin K.S."/>
            <person name="Rabeya T."/>
            <person name="Hossain A.S."/>
            <person name="Chowdhury A."/>
            <person name="Snigdha A.R."/>
            <person name="Mortoza M.S."/>
            <person name="Matin S.A."/>
            <person name="Hoque S.M.E."/>
            <person name="Islam M.K."/>
            <person name="Roy D.K."/>
            <person name="Haider R."/>
            <person name="Moosa M.M."/>
            <person name="Elias S.M."/>
            <person name="Hasan A.M."/>
            <person name="Jahan S."/>
            <person name="Shafiuddin M."/>
            <person name="Mahmood N."/>
            <person name="Shommy N.S."/>
        </authorList>
    </citation>
    <scope>NUCLEOTIDE SEQUENCE [LARGE SCALE GENOMIC DNA]</scope>
    <source>
        <strain evidence="2">cv. O-4</strain>
    </source>
</reference>
<dbReference type="PANTHER" id="PTHR46950:SF4">
    <property type="entry name" value="MAGNESIUM TRANSPORTER CORA FAMILY PROTEIN"/>
    <property type="match status" value="1"/>
</dbReference>
<comment type="caution">
    <text evidence="1">The sequence shown here is derived from an EMBL/GenBank/DDBJ whole genome shotgun (WGS) entry which is preliminary data.</text>
</comment>
<dbReference type="AlphaFoldDB" id="A0A1R3G1S4"/>
<name>A0A1R3G1S4_9ROSI</name>
<dbReference type="Proteomes" id="UP000187203">
    <property type="component" value="Unassembled WGS sequence"/>
</dbReference>
<evidence type="ECO:0000313" key="1">
    <source>
        <dbReference type="EMBL" id="OMO52042.1"/>
    </source>
</evidence>
<accession>A0A1R3G1S4</accession>
<proteinExistence type="predicted"/>
<dbReference type="PANTHER" id="PTHR46950">
    <property type="entry name" value="MAGNESIUM TRANSPORTER CORA-LIKE FAMILY PROTEIN"/>
    <property type="match status" value="1"/>
</dbReference>
<evidence type="ECO:0000313" key="2">
    <source>
        <dbReference type="Proteomes" id="UP000187203"/>
    </source>
</evidence>
<gene>
    <name evidence="1" type="ORF">COLO4_37436</name>
</gene>